<sequence>MTDPIPDIIYRNGEFTALDRTSTVAGALAIKDEISFLTCDLTVVGGRVVYAAGLFAPLDDNPLPPAMPDWSPTRTFKGYGAWGDPEGTGRYSLAPLRAQAAAACGCASNGGLHGHDHAGAWGANAHVSDPRSFFGALGCSCWAV</sequence>
<keyword evidence="2" id="KW-1185">Reference proteome</keyword>
<dbReference type="STRING" id="89065.SAMN05216605_10937"/>
<dbReference type="AlphaFoldDB" id="A0A1G8G7J1"/>
<dbReference type="EMBL" id="FNCO01000009">
    <property type="protein sequence ID" value="SDH90323.1"/>
    <property type="molecule type" value="Genomic_DNA"/>
</dbReference>
<proteinExistence type="predicted"/>
<protein>
    <submittedName>
        <fullName evidence="1">Uncharacterized protein</fullName>
    </submittedName>
</protein>
<name>A0A1G8G7J1_9PSED</name>
<dbReference type="RefSeq" id="WP_208605179.1">
    <property type="nucleotide sequence ID" value="NZ_FNCO01000009.1"/>
</dbReference>
<accession>A0A1G8G7J1</accession>
<gene>
    <name evidence="1" type="ORF">SAMN05216605_10937</name>
</gene>
<dbReference type="Proteomes" id="UP000182894">
    <property type="component" value="Unassembled WGS sequence"/>
</dbReference>
<reference evidence="2" key="1">
    <citation type="submission" date="2016-10" db="EMBL/GenBank/DDBJ databases">
        <authorList>
            <person name="Varghese N."/>
            <person name="Submissions S."/>
        </authorList>
    </citation>
    <scope>NUCLEOTIDE SEQUENCE [LARGE SCALE GENOMIC DNA]</scope>
    <source>
        <strain evidence="2">ATCC 700689</strain>
    </source>
</reference>
<organism evidence="1 2">
    <name type="scientific">Pseudomonas abietaniphila</name>
    <dbReference type="NCBI Taxonomy" id="89065"/>
    <lineage>
        <taxon>Bacteria</taxon>
        <taxon>Pseudomonadati</taxon>
        <taxon>Pseudomonadota</taxon>
        <taxon>Gammaproteobacteria</taxon>
        <taxon>Pseudomonadales</taxon>
        <taxon>Pseudomonadaceae</taxon>
        <taxon>Pseudomonas</taxon>
    </lineage>
</organism>
<evidence type="ECO:0000313" key="1">
    <source>
        <dbReference type="EMBL" id="SDH90323.1"/>
    </source>
</evidence>
<evidence type="ECO:0000313" key="2">
    <source>
        <dbReference type="Proteomes" id="UP000182894"/>
    </source>
</evidence>